<organism evidence="1 2">
    <name type="scientific">Scutellospora calospora</name>
    <dbReference type="NCBI Taxonomy" id="85575"/>
    <lineage>
        <taxon>Eukaryota</taxon>
        <taxon>Fungi</taxon>
        <taxon>Fungi incertae sedis</taxon>
        <taxon>Mucoromycota</taxon>
        <taxon>Glomeromycotina</taxon>
        <taxon>Glomeromycetes</taxon>
        <taxon>Diversisporales</taxon>
        <taxon>Gigasporaceae</taxon>
        <taxon>Scutellospora</taxon>
    </lineage>
</organism>
<dbReference type="EMBL" id="CAJVPM010032232">
    <property type="protein sequence ID" value="CAG8682074.1"/>
    <property type="molecule type" value="Genomic_DNA"/>
</dbReference>
<dbReference type="Proteomes" id="UP000789860">
    <property type="component" value="Unassembled WGS sequence"/>
</dbReference>
<keyword evidence="2" id="KW-1185">Reference proteome</keyword>
<name>A0ACA9NZ39_9GLOM</name>
<feature type="non-terminal residue" evidence="1">
    <location>
        <position position="1"/>
    </location>
</feature>
<proteinExistence type="predicted"/>
<evidence type="ECO:0000313" key="1">
    <source>
        <dbReference type="EMBL" id="CAG8682074.1"/>
    </source>
</evidence>
<gene>
    <name evidence="1" type="ORF">SCALOS_LOCUS9776</name>
</gene>
<reference evidence="1" key="1">
    <citation type="submission" date="2021-06" db="EMBL/GenBank/DDBJ databases">
        <authorList>
            <person name="Kallberg Y."/>
            <person name="Tangrot J."/>
            <person name="Rosling A."/>
        </authorList>
    </citation>
    <scope>NUCLEOTIDE SEQUENCE</scope>
    <source>
        <strain evidence="1">AU212A</strain>
    </source>
</reference>
<accession>A0ACA9NZ39</accession>
<feature type="non-terminal residue" evidence="1">
    <location>
        <position position="101"/>
    </location>
</feature>
<comment type="caution">
    <text evidence="1">The sequence shown here is derived from an EMBL/GenBank/DDBJ whole genome shotgun (WGS) entry which is preliminary data.</text>
</comment>
<sequence length="101" mass="11104">KMLRFINHSCTSRSLLSNFIINAAIGSRYYSSSPYNYGICIDIDGVLIKGTTVVPETKSALQFLDGKNKLKKKIPFVLLTNGGGVTESRKAEELSEMLGFP</sequence>
<evidence type="ECO:0000313" key="2">
    <source>
        <dbReference type="Proteomes" id="UP000789860"/>
    </source>
</evidence>
<protein>
    <submittedName>
        <fullName evidence="1">11585_t:CDS:1</fullName>
    </submittedName>
</protein>